<organism evidence="1 2">
    <name type="scientific">Camelina sativa</name>
    <name type="common">False flax</name>
    <name type="synonym">Myagrum sativum</name>
    <dbReference type="NCBI Taxonomy" id="90675"/>
    <lineage>
        <taxon>Eukaryota</taxon>
        <taxon>Viridiplantae</taxon>
        <taxon>Streptophyta</taxon>
        <taxon>Embryophyta</taxon>
        <taxon>Tracheophyta</taxon>
        <taxon>Spermatophyta</taxon>
        <taxon>Magnoliopsida</taxon>
        <taxon>eudicotyledons</taxon>
        <taxon>Gunneridae</taxon>
        <taxon>Pentapetalae</taxon>
        <taxon>rosids</taxon>
        <taxon>malvids</taxon>
        <taxon>Brassicales</taxon>
        <taxon>Brassicaceae</taxon>
        <taxon>Camelineae</taxon>
        <taxon>Camelina</taxon>
    </lineage>
</organism>
<reference evidence="2" key="2">
    <citation type="submission" date="2025-08" db="UniProtKB">
        <authorList>
            <consortium name="RefSeq"/>
        </authorList>
    </citation>
    <scope>IDENTIFICATION</scope>
    <source>
        <tissue evidence="2">Leaf</tissue>
    </source>
</reference>
<name>A0ABM0VS33_CAMSA</name>
<keyword evidence="1" id="KW-1185">Reference proteome</keyword>
<accession>A0ABM0VS33</accession>
<proteinExistence type="predicted"/>
<dbReference type="RefSeq" id="XP_010460309.1">
    <property type="nucleotide sequence ID" value="XM_010462007.2"/>
</dbReference>
<dbReference type="Proteomes" id="UP000694864">
    <property type="component" value="Chromosome 14"/>
</dbReference>
<evidence type="ECO:0000313" key="2">
    <source>
        <dbReference type="RefSeq" id="XP_010460309.1"/>
    </source>
</evidence>
<gene>
    <name evidence="2" type="primary">LOC104741213</name>
</gene>
<reference evidence="1" key="1">
    <citation type="journal article" date="2014" name="Nat. Commun.">
        <title>The emerging biofuel crop Camelina sativa retains a highly undifferentiated hexaploid genome structure.</title>
        <authorList>
            <person name="Kagale S."/>
            <person name="Koh C."/>
            <person name="Nixon J."/>
            <person name="Bollina V."/>
            <person name="Clarke W.E."/>
            <person name="Tuteja R."/>
            <person name="Spillane C."/>
            <person name="Robinson S.J."/>
            <person name="Links M.G."/>
            <person name="Clarke C."/>
            <person name="Higgins E.E."/>
            <person name="Huebert T."/>
            <person name="Sharpe A.G."/>
            <person name="Parkin I.A."/>
        </authorList>
    </citation>
    <scope>NUCLEOTIDE SEQUENCE [LARGE SCALE GENOMIC DNA]</scope>
    <source>
        <strain evidence="1">cv. DH55</strain>
    </source>
</reference>
<protein>
    <submittedName>
        <fullName evidence="2">Uncharacterized protein LOC104741213</fullName>
    </submittedName>
</protein>
<sequence length="123" mass="14785">MDSRRMSRLNLEVHGHRRRWLTKIGVTLTQIPAKAFTFFVELRAERKAEEKWYWIFYRGGLCDCETWHQNWYNFSQRHVRLQNLWPSMGIPTTSNCWSRTSKFKSLHLLRSATNCLSNYSTLV</sequence>
<evidence type="ECO:0000313" key="1">
    <source>
        <dbReference type="Proteomes" id="UP000694864"/>
    </source>
</evidence>
<dbReference type="GeneID" id="104741213"/>